<sequence length="114" mass="12998">MMNTNLPKDFEMLEPLVPDWALQTQDARQARRKASSRGELQYFYDNMLPRMPAILKYLDRYPLGELPLDVSRLLALSLSMAEVAPHIELYGGNPGVPYAFEESRFVAEHGQSVL</sequence>
<dbReference type="AlphaFoldDB" id="A0A375BH48"/>
<proteinExistence type="predicted"/>
<dbReference type="EMBL" id="OFSP01000004">
    <property type="protein sequence ID" value="SOY44373.1"/>
    <property type="molecule type" value="Genomic_DNA"/>
</dbReference>
<gene>
    <name evidence="1" type="ORF">CBM2589_B120336</name>
</gene>
<evidence type="ECO:0000313" key="1">
    <source>
        <dbReference type="EMBL" id="SOY44373.1"/>
    </source>
</evidence>
<dbReference type="Proteomes" id="UP000256297">
    <property type="component" value="Chromosome CBM2589_b"/>
</dbReference>
<reference evidence="1" key="1">
    <citation type="submission" date="2018-01" db="EMBL/GenBank/DDBJ databases">
        <authorList>
            <person name="Clerissi C."/>
        </authorList>
    </citation>
    <scope>NUCLEOTIDE SEQUENCE</scope>
    <source>
        <strain evidence="1">Cupriavidus taiwanensis STM 3521</strain>
    </source>
</reference>
<protein>
    <submittedName>
        <fullName evidence="1">Uncharacterized protein</fullName>
    </submittedName>
</protein>
<comment type="caution">
    <text evidence="1">The sequence shown here is derived from an EMBL/GenBank/DDBJ whole genome shotgun (WGS) entry which is preliminary data.</text>
</comment>
<name>A0A375BH48_9BURK</name>
<organism evidence="1">
    <name type="scientific">Cupriavidus taiwanensis</name>
    <dbReference type="NCBI Taxonomy" id="164546"/>
    <lineage>
        <taxon>Bacteria</taxon>
        <taxon>Pseudomonadati</taxon>
        <taxon>Pseudomonadota</taxon>
        <taxon>Betaproteobacteria</taxon>
        <taxon>Burkholderiales</taxon>
        <taxon>Burkholderiaceae</taxon>
        <taxon>Cupriavidus</taxon>
    </lineage>
</organism>
<dbReference type="RefSeq" id="WP_116336796.1">
    <property type="nucleotide sequence ID" value="NZ_LT976856.1"/>
</dbReference>
<accession>A0A375BH48</accession>